<gene>
    <name evidence="2" type="ORF">H8705_00860</name>
</gene>
<dbReference type="AlphaFoldDB" id="A0A926EPE8"/>
<feature type="transmembrane region" description="Helical" evidence="1">
    <location>
        <begin position="64"/>
        <end position="86"/>
    </location>
</feature>
<evidence type="ECO:0000313" key="3">
    <source>
        <dbReference type="Proteomes" id="UP000623678"/>
    </source>
</evidence>
<organism evidence="2 3">
    <name type="scientific">Youxingia wuxianensis</name>
    <dbReference type="NCBI Taxonomy" id="2763678"/>
    <lineage>
        <taxon>Bacteria</taxon>
        <taxon>Bacillati</taxon>
        <taxon>Bacillota</taxon>
        <taxon>Clostridia</taxon>
        <taxon>Eubacteriales</taxon>
        <taxon>Oscillospiraceae</taxon>
        <taxon>Youxingia</taxon>
    </lineage>
</organism>
<evidence type="ECO:0000256" key="1">
    <source>
        <dbReference type="SAM" id="Phobius"/>
    </source>
</evidence>
<reference evidence="2" key="1">
    <citation type="submission" date="2020-08" db="EMBL/GenBank/DDBJ databases">
        <title>Genome public.</title>
        <authorList>
            <person name="Liu C."/>
            <person name="Sun Q."/>
        </authorList>
    </citation>
    <scope>NUCLEOTIDE SEQUENCE</scope>
    <source>
        <strain evidence="2">NSJ-64</strain>
    </source>
</reference>
<feature type="transmembrane region" description="Helical" evidence="1">
    <location>
        <begin position="32"/>
        <end position="52"/>
    </location>
</feature>
<sequence>MLRKLMIYLMMLATALRFFSLSFSLILDVERLPIPVVVSVAAMIIIGAMLILRNVRTPLGKKELTTYYPLASVSVLFNLLFIKFFSPIEVSALDLCVIGTMLDVVVNTALTLMLLKESRYVMVEVSADN</sequence>
<feature type="transmembrane region" description="Helical" evidence="1">
    <location>
        <begin position="92"/>
        <end position="115"/>
    </location>
</feature>
<comment type="caution">
    <text evidence="2">The sequence shown here is derived from an EMBL/GenBank/DDBJ whole genome shotgun (WGS) entry which is preliminary data.</text>
</comment>
<keyword evidence="3" id="KW-1185">Reference proteome</keyword>
<proteinExistence type="predicted"/>
<dbReference type="RefSeq" id="WP_262393986.1">
    <property type="nucleotide sequence ID" value="NZ_JACRTD010000001.1"/>
</dbReference>
<name>A0A926EPE8_9FIRM</name>
<feature type="transmembrane region" description="Helical" evidence="1">
    <location>
        <begin position="7"/>
        <end position="26"/>
    </location>
</feature>
<dbReference type="Proteomes" id="UP000623678">
    <property type="component" value="Unassembled WGS sequence"/>
</dbReference>
<dbReference type="EMBL" id="JACRTD010000001">
    <property type="protein sequence ID" value="MBC8584134.1"/>
    <property type="molecule type" value="Genomic_DNA"/>
</dbReference>
<keyword evidence="1" id="KW-0812">Transmembrane</keyword>
<evidence type="ECO:0000313" key="2">
    <source>
        <dbReference type="EMBL" id="MBC8584134.1"/>
    </source>
</evidence>
<protein>
    <submittedName>
        <fullName evidence="2">Uncharacterized protein</fullName>
    </submittedName>
</protein>
<keyword evidence="1" id="KW-0472">Membrane</keyword>
<accession>A0A926EPE8</accession>
<keyword evidence="1" id="KW-1133">Transmembrane helix</keyword>